<dbReference type="RefSeq" id="WP_377127511.1">
    <property type="nucleotide sequence ID" value="NZ_JBHUON010000013.1"/>
</dbReference>
<protein>
    <submittedName>
        <fullName evidence="1">Uncharacterized protein</fullName>
    </submittedName>
</protein>
<gene>
    <name evidence="1" type="ORF">ACFSYC_11660</name>
</gene>
<comment type="caution">
    <text evidence="1">The sequence shown here is derived from an EMBL/GenBank/DDBJ whole genome shotgun (WGS) entry which is preliminary data.</text>
</comment>
<organism evidence="1 2">
    <name type="scientific">Mucilaginibacter antarcticus</name>
    <dbReference type="NCBI Taxonomy" id="1855725"/>
    <lineage>
        <taxon>Bacteria</taxon>
        <taxon>Pseudomonadati</taxon>
        <taxon>Bacteroidota</taxon>
        <taxon>Sphingobacteriia</taxon>
        <taxon>Sphingobacteriales</taxon>
        <taxon>Sphingobacteriaceae</taxon>
        <taxon>Mucilaginibacter</taxon>
    </lineage>
</organism>
<keyword evidence="2" id="KW-1185">Reference proteome</keyword>
<dbReference type="EMBL" id="JBHUON010000013">
    <property type="protein sequence ID" value="MFD2865345.1"/>
    <property type="molecule type" value="Genomic_DNA"/>
</dbReference>
<accession>A0ABW5XNI9</accession>
<evidence type="ECO:0000313" key="1">
    <source>
        <dbReference type="EMBL" id="MFD2865345.1"/>
    </source>
</evidence>
<reference evidence="2" key="1">
    <citation type="journal article" date="2019" name="Int. J. Syst. Evol. Microbiol.">
        <title>The Global Catalogue of Microorganisms (GCM) 10K type strain sequencing project: providing services to taxonomists for standard genome sequencing and annotation.</title>
        <authorList>
            <consortium name="The Broad Institute Genomics Platform"/>
            <consortium name="The Broad Institute Genome Sequencing Center for Infectious Disease"/>
            <person name="Wu L."/>
            <person name="Ma J."/>
        </authorList>
    </citation>
    <scope>NUCLEOTIDE SEQUENCE [LARGE SCALE GENOMIC DNA]</scope>
    <source>
        <strain evidence="2">KCTC 52232</strain>
    </source>
</reference>
<name>A0ABW5XNI9_9SPHI</name>
<evidence type="ECO:0000313" key="2">
    <source>
        <dbReference type="Proteomes" id="UP001597601"/>
    </source>
</evidence>
<dbReference type="Proteomes" id="UP001597601">
    <property type="component" value="Unassembled WGS sequence"/>
</dbReference>
<sequence length="100" mass="11483">MSNYKFKEAETTACFMCDHVMNKTRPIMLVTHDEDGEYEYWQFLCGETDHNDGDIKITSLKKATQIDPSINDLHALKLGVSADRKTIAAPWELFKVTNKK</sequence>
<proteinExistence type="predicted"/>